<feature type="non-terminal residue" evidence="2">
    <location>
        <position position="1"/>
    </location>
</feature>
<organism evidence="2">
    <name type="scientific">uncultured Solirubrobacteraceae bacterium</name>
    <dbReference type="NCBI Taxonomy" id="1162706"/>
    <lineage>
        <taxon>Bacteria</taxon>
        <taxon>Bacillati</taxon>
        <taxon>Actinomycetota</taxon>
        <taxon>Thermoleophilia</taxon>
        <taxon>Solirubrobacterales</taxon>
        <taxon>Solirubrobacteraceae</taxon>
        <taxon>environmental samples</taxon>
    </lineage>
</organism>
<feature type="compositionally biased region" description="Basic and acidic residues" evidence="1">
    <location>
        <begin position="164"/>
        <end position="173"/>
    </location>
</feature>
<feature type="compositionally biased region" description="Basic and acidic residues" evidence="1">
    <location>
        <begin position="249"/>
        <end position="263"/>
    </location>
</feature>
<evidence type="ECO:0000313" key="2">
    <source>
        <dbReference type="EMBL" id="CAA9475614.1"/>
    </source>
</evidence>
<protein>
    <submittedName>
        <fullName evidence="2">Uncharacterized protein</fullName>
    </submittedName>
</protein>
<feature type="compositionally biased region" description="Basic residues" evidence="1">
    <location>
        <begin position="187"/>
        <end position="196"/>
    </location>
</feature>
<name>A0A6J4RK49_9ACTN</name>
<feature type="non-terminal residue" evidence="2">
    <location>
        <position position="328"/>
    </location>
</feature>
<feature type="compositionally biased region" description="Low complexity" evidence="1">
    <location>
        <begin position="236"/>
        <end position="247"/>
    </location>
</feature>
<feature type="region of interest" description="Disordered" evidence="1">
    <location>
        <begin position="136"/>
        <end position="328"/>
    </location>
</feature>
<feature type="region of interest" description="Disordered" evidence="1">
    <location>
        <begin position="1"/>
        <end position="114"/>
    </location>
</feature>
<feature type="compositionally biased region" description="Basic residues" evidence="1">
    <location>
        <begin position="286"/>
        <end position="303"/>
    </location>
</feature>
<gene>
    <name evidence="2" type="ORF">AVDCRST_MAG85-288</name>
</gene>
<evidence type="ECO:0000256" key="1">
    <source>
        <dbReference type="SAM" id="MobiDB-lite"/>
    </source>
</evidence>
<feature type="compositionally biased region" description="Basic and acidic residues" evidence="1">
    <location>
        <begin position="43"/>
        <end position="57"/>
    </location>
</feature>
<feature type="compositionally biased region" description="Basic residues" evidence="1">
    <location>
        <begin position="84"/>
        <end position="103"/>
    </location>
</feature>
<reference evidence="2" key="1">
    <citation type="submission" date="2020-02" db="EMBL/GenBank/DDBJ databases">
        <authorList>
            <person name="Meier V. D."/>
        </authorList>
    </citation>
    <scope>NUCLEOTIDE SEQUENCE</scope>
    <source>
        <strain evidence="2">AVDCRST_MAG85</strain>
    </source>
</reference>
<feature type="compositionally biased region" description="Basic residues" evidence="1">
    <location>
        <begin position="20"/>
        <end position="42"/>
    </location>
</feature>
<proteinExistence type="predicted"/>
<feature type="compositionally biased region" description="Basic and acidic residues" evidence="1">
    <location>
        <begin position="197"/>
        <end position="206"/>
    </location>
</feature>
<feature type="compositionally biased region" description="Basic residues" evidence="1">
    <location>
        <begin position="144"/>
        <end position="163"/>
    </location>
</feature>
<sequence>GLESVRPTEAAGPPDDRPRRVALRGAHGRAARRARRRRPARRGRGDAARLGAHDGPRVRPSRRLGGRPAAGRGGRERRDGVAVARRRPRRRGLRERGAAHGRRGGAAGRAGGVRAVGRRRAGAAAVAAAQGAGHRGLDGVAARRGARPAPGRRRRRRRARPAARHRDLADRARRLGQVVARADARRAPRRGRRLHGRERGLPDARRRVLRPRVGGRVRVPDATGDGHVPPRRRRAGLLADPAGAARRGPPRDRPVGQRGDLRRRCAVPRARPGARHGRGLHAALRVPRRDRQGHRPRGRRHPPQRAGRLPGGRPGRRGSSSRLRVDAL</sequence>
<dbReference type="EMBL" id="CADCVT010000033">
    <property type="protein sequence ID" value="CAA9475614.1"/>
    <property type="molecule type" value="Genomic_DNA"/>
</dbReference>
<accession>A0A6J4RK49</accession>
<dbReference type="AlphaFoldDB" id="A0A6J4RK49"/>